<dbReference type="Pfam" id="PF10315">
    <property type="entry name" value="Aim19"/>
    <property type="match status" value="1"/>
</dbReference>
<evidence type="ECO:0000313" key="2">
    <source>
        <dbReference type="Proteomes" id="UP000005666"/>
    </source>
</evidence>
<organism evidence="1 2">
    <name type="scientific">Tetrapisispora phaffii (strain ATCC 24235 / CBS 4417 / NBRC 1672 / NRRL Y-8282 / UCD 70-5)</name>
    <name type="common">Yeast</name>
    <name type="synonym">Fabospora phaffii</name>
    <dbReference type="NCBI Taxonomy" id="1071381"/>
    <lineage>
        <taxon>Eukaryota</taxon>
        <taxon>Fungi</taxon>
        <taxon>Dikarya</taxon>
        <taxon>Ascomycota</taxon>
        <taxon>Saccharomycotina</taxon>
        <taxon>Saccharomycetes</taxon>
        <taxon>Saccharomycetales</taxon>
        <taxon>Saccharomycetaceae</taxon>
        <taxon>Tetrapisispora</taxon>
    </lineage>
</organism>
<keyword evidence="2" id="KW-1185">Reference proteome</keyword>
<dbReference type="GO" id="GO:0005739">
    <property type="term" value="C:mitochondrion"/>
    <property type="evidence" value="ECO:0007669"/>
    <property type="project" value="EnsemblFungi"/>
</dbReference>
<dbReference type="InterPro" id="IPR019419">
    <property type="entry name" value="AIM19"/>
</dbReference>
<dbReference type="eggNOG" id="ENOG502S412">
    <property type="taxonomic scope" value="Eukaryota"/>
</dbReference>
<evidence type="ECO:0008006" key="3">
    <source>
        <dbReference type="Google" id="ProtNLM"/>
    </source>
</evidence>
<name>G8BVI5_TETPH</name>
<gene>
    <name evidence="1" type="primary">TPHA0G00770</name>
    <name evidence="1" type="ordered locus">TPHA_0G00770</name>
</gene>
<dbReference type="HOGENOM" id="CLU_130042_0_0_1"/>
<dbReference type="EMBL" id="HE612862">
    <property type="protein sequence ID" value="CCE63913.1"/>
    <property type="molecule type" value="Genomic_DNA"/>
</dbReference>
<dbReference type="PANTHER" id="PTHR28177:SF1">
    <property type="entry name" value="ALTERED INHERITANCE OF MITOCHONDRIA PROTEIN 19, MITOCHONDRIAL"/>
    <property type="match status" value="1"/>
</dbReference>
<dbReference type="OMA" id="KRYVSCQ"/>
<dbReference type="KEGG" id="tpf:TPHA_0G00770"/>
<accession>G8BVI5</accession>
<dbReference type="OrthoDB" id="5554402at2759"/>
<dbReference type="GeneID" id="11535784"/>
<reference evidence="1 2" key="1">
    <citation type="journal article" date="2011" name="Proc. Natl. Acad. Sci. U.S.A.">
        <title>Evolutionary erosion of yeast sex chromosomes by mating-type switching accidents.</title>
        <authorList>
            <person name="Gordon J.L."/>
            <person name="Armisen D."/>
            <person name="Proux-Wera E."/>
            <person name="Oheigeartaigh S.S."/>
            <person name="Byrne K.P."/>
            <person name="Wolfe K.H."/>
        </authorList>
    </citation>
    <scope>NUCLEOTIDE SEQUENCE [LARGE SCALE GENOMIC DNA]</scope>
    <source>
        <strain evidence="2">ATCC 24235 / CBS 4417 / NBRC 1672 / NRRL Y-8282 / UCD 70-5</strain>
    </source>
</reference>
<proteinExistence type="predicted"/>
<dbReference type="Proteomes" id="UP000005666">
    <property type="component" value="Chromosome 7"/>
</dbReference>
<dbReference type="PANTHER" id="PTHR28177">
    <property type="entry name" value="ALTERED INHERITANCE OF MITOCHONDRIA PROTEIN 19, MITOCHONDRIAL"/>
    <property type="match status" value="1"/>
</dbReference>
<sequence>MAMTNLQELSKTPYLAGLQSIMLLTTPVISPATVSPSYVKYQPVLNASTLSTIKNYLYSAKYIGPTNKSCYLFGAALAMGTGMLVDKDIENGSGFVSAWSALYLIASSRGSIKAVAYGKVWPLLLSGIACINSLAYGKRYVSCQFK</sequence>
<dbReference type="RefSeq" id="XP_003686347.1">
    <property type="nucleotide sequence ID" value="XM_003686299.1"/>
</dbReference>
<evidence type="ECO:0000313" key="1">
    <source>
        <dbReference type="EMBL" id="CCE63913.1"/>
    </source>
</evidence>
<dbReference type="AlphaFoldDB" id="G8BVI5"/>
<protein>
    <recommendedName>
        <fullName evidence="3">Altered inheritance of mitochondria protein 19 homolog</fullName>
    </recommendedName>
</protein>